<keyword evidence="2" id="KW-1133">Transmembrane helix</keyword>
<name>E0IEL6_9BACL</name>
<feature type="region of interest" description="Disordered" evidence="1">
    <location>
        <begin position="206"/>
        <end position="252"/>
    </location>
</feature>
<dbReference type="Pfam" id="PF09551">
    <property type="entry name" value="Spore_II_R"/>
    <property type="match status" value="1"/>
</dbReference>
<dbReference type="EMBL" id="AEDD01000012">
    <property type="protein sequence ID" value="EFM09104.1"/>
    <property type="molecule type" value="Genomic_DNA"/>
</dbReference>
<gene>
    <name evidence="3" type="ORF">PaecuDRAFT_4107</name>
</gene>
<dbReference type="NCBIfam" id="TIGR02837">
    <property type="entry name" value="spore_II_R"/>
    <property type="match status" value="1"/>
</dbReference>
<dbReference type="STRING" id="717606.PaecuDRAFT_4107"/>
<sequence length="280" mass="30967">MIRHHSYYSVDSSTPNVRSEARSIELDKPRRSRFAYRPMYGYLIIALFVLVMSWEQVRTDAAAVEGAIPEQSIRLRILANSDNPVDQAVKRHVRDAVVQAMNSWVAGPSTIEAARETIRSHMGEIEKIVAHELEIRGFDYGFKAELAVVPFPTKMYGNRIYPAGDYEALRITLGKGAGQNWWCVLFPPLCFVDAASGEAEPVAAAAAEQDGKQPAAAKTSKSKSTADSKNQQAHVQQAKLDQADKAVSAQADQSTETPQAKFFIVEIFEAIIGFFRSLFA</sequence>
<reference evidence="3 4" key="1">
    <citation type="submission" date="2010-07" db="EMBL/GenBank/DDBJ databases">
        <title>The draft genome of Paenibacillus curdlanolyticus YK9.</title>
        <authorList>
            <consortium name="US DOE Joint Genome Institute (JGI-PGF)"/>
            <person name="Lucas S."/>
            <person name="Copeland A."/>
            <person name="Lapidus A."/>
            <person name="Cheng J.-F."/>
            <person name="Bruce D."/>
            <person name="Goodwin L."/>
            <person name="Pitluck S."/>
            <person name="Land M.L."/>
            <person name="Hauser L."/>
            <person name="Chang Y.-J."/>
            <person name="Jeffries C."/>
            <person name="Anderson I.J."/>
            <person name="Johnson E."/>
            <person name="Loganathan U."/>
            <person name="Mulhopadhyay B."/>
            <person name="Kyrpides N."/>
            <person name="Woyke T.J."/>
        </authorList>
    </citation>
    <scope>NUCLEOTIDE SEQUENCE [LARGE SCALE GENOMIC DNA]</scope>
    <source>
        <strain evidence="3 4">YK9</strain>
    </source>
</reference>
<dbReference type="eggNOG" id="ENOG5031K93">
    <property type="taxonomic scope" value="Bacteria"/>
</dbReference>
<dbReference type="InterPro" id="IPR014202">
    <property type="entry name" value="Spore_II_R"/>
</dbReference>
<evidence type="ECO:0000313" key="3">
    <source>
        <dbReference type="EMBL" id="EFM09104.1"/>
    </source>
</evidence>
<feature type="transmembrane region" description="Helical" evidence="2">
    <location>
        <begin position="34"/>
        <end position="54"/>
    </location>
</feature>
<keyword evidence="2" id="KW-0812">Transmembrane</keyword>
<keyword evidence="2" id="KW-0472">Membrane</keyword>
<protein>
    <submittedName>
        <fullName evidence="3">Stage II sporulation protein R</fullName>
    </submittedName>
</protein>
<feature type="compositionally biased region" description="Low complexity" evidence="1">
    <location>
        <begin position="215"/>
        <end position="229"/>
    </location>
</feature>
<proteinExistence type="predicted"/>
<dbReference type="OrthoDB" id="9793324at2"/>
<accession>E0IEL6</accession>
<dbReference type="AlphaFoldDB" id="E0IEL6"/>
<evidence type="ECO:0000256" key="2">
    <source>
        <dbReference type="SAM" id="Phobius"/>
    </source>
</evidence>
<evidence type="ECO:0000313" key="4">
    <source>
        <dbReference type="Proteomes" id="UP000005387"/>
    </source>
</evidence>
<organism evidence="3 4">
    <name type="scientific">Paenibacillus curdlanolyticus YK9</name>
    <dbReference type="NCBI Taxonomy" id="717606"/>
    <lineage>
        <taxon>Bacteria</taxon>
        <taxon>Bacillati</taxon>
        <taxon>Bacillota</taxon>
        <taxon>Bacilli</taxon>
        <taxon>Bacillales</taxon>
        <taxon>Paenibacillaceae</taxon>
        <taxon>Paenibacillus</taxon>
    </lineage>
</organism>
<dbReference type="RefSeq" id="WP_006040090.1">
    <property type="nucleotide sequence ID" value="NZ_AEDD01000012.1"/>
</dbReference>
<dbReference type="Proteomes" id="UP000005387">
    <property type="component" value="Unassembled WGS sequence"/>
</dbReference>
<keyword evidence="4" id="KW-1185">Reference proteome</keyword>
<evidence type="ECO:0000256" key="1">
    <source>
        <dbReference type="SAM" id="MobiDB-lite"/>
    </source>
</evidence>